<gene>
    <name evidence="1" type="ORF">ACFQ3T_18655</name>
</gene>
<dbReference type="RefSeq" id="WP_380724571.1">
    <property type="nucleotide sequence ID" value="NZ_JBHTLK010000093.1"/>
</dbReference>
<dbReference type="EMBL" id="JBHTLK010000093">
    <property type="protein sequence ID" value="MFD1149158.1"/>
    <property type="molecule type" value="Genomic_DNA"/>
</dbReference>
<reference evidence="2" key="1">
    <citation type="journal article" date="2019" name="Int. J. Syst. Evol. Microbiol.">
        <title>The Global Catalogue of Microorganisms (GCM) 10K type strain sequencing project: providing services to taxonomists for standard genome sequencing and annotation.</title>
        <authorList>
            <consortium name="The Broad Institute Genomics Platform"/>
            <consortium name="The Broad Institute Genome Sequencing Center for Infectious Disease"/>
            <person name="Wu L."/>
            <person name="Ma J."/>
        </authorList>
    </citation>
    <scope>NUCLEOTIDE SEQUENCE [LARGE SCALE GENOMIC DNA]</scope>
    <source>
        <strain evidence="2">CCUG 60214</strain>
    </source>
</reference>
<organism evidence="1 2">
    <name type="scientific">Saccharothrix hoggarensis</name>
    <dbReference type="NCBI Taxonomy" id="913853"/>
    <lineage>
        <taxon>Bacteria</taxon>
        <taxon>Bacillati</taxon>
        <taxon>Actinomycetota</taxon>
        <taxon>Actinomycetes</taxon>
        <taxon>Pseudonocardiales</taxon>
        <taxon>Pseudonocardiaceae</taxon>
        <taxon>Saccharothrix</taxon>
    </lineage>
</organism>
<dbReference type="Pfam" id="PF04229">
    <property type="entry name" value="GrpB"/>
    <property type="match status" value="1"/>
</dbReference>
<dbReference type="PANTHER" id="PTHR34822">
    <property type="entry name" value="GRPB DOMAIN PROTEIN (AFU_ORTHOLOGUE AFUA_1G01530)"/>
    <property type="match status" value="1"/>
</dbReference>
<name>A0ABW3QWF2_9PSEU</name>
<dbReference type="InterPro" id="IPR007344">
    <property type="entry name" value="GrpB/CoaE"/>
</dbReference>
<keyword evidence="2" id="KW-1185">Reference proteome</keyword>
<proteinExistence type="predicted"/>
<sequence>MRREASTHEEINAAWVDGAPVLNSTVHLAEYDPRWPALFEREARRVRSLLGDLVLRLDHVGSTSVPGLAAKPIVDMLLVVPDPADEESYVAPLEAAGYRLVIREPDRHEHRALKGPDTNINLHVHPPTSPDIERMLAFRDRLRADDADRDLYERTKRELASRTWTYIQEYADAKSAVVDDILTRA</sequence>
<protein>
    <submittedName>
        <fullName evidence="1">GrpB family protein</fullName>
    </submittedName>
</protein>
<dbReference type="Gene3D" id="3.30.460.10">
    <property type="entry name" value="Beta Polymerase, domain 2"/>
    <property type="match status" value="1"/>
</dbReference>
<accession>A0ABW3QWF2</accession>
<comment type="caution">
    <text evidence="1">The sequence shown here is derived from an EMBL/GenBank/DDBJ whole genome shotgun (WGS) entry which is preliminary data.</text>
</comment>
<evidence type="ECO:0000313" key="1">
    <source>
        <dbReference type="EMBL" id="MFD1149158.1"/>
    </source>
</evidence>
<dbReference type="InterPro" id="IPR043519">
    <property type="entry name" value="NT_sf"/>
</dbReference>
<dbReference type="Proteomes" id="UP001597168">
    <property type="component" value="Unassembled WGS sequence"/>
</dbReference>
<dbReference type="PANTHER" id="PTHR34822:SF1">
    <property type="entry name" value="GRPB FAMILY PROTEIN"/>
    <property type="match status" value="1"/>
</dbReference>
<evidence type="ECO:0000313" key="2">
    <source>
        <dbReference type="Proteomes" id="UP001597168"/>
    </source>
</evidence>
<dbReference type="SUPFAM" id="SSF81301">
    <property type="entry name" value="Nucleotidyltransferase"/>
    <property type="match status" value="1"/>
</dbReference>